<dbReference type="InterPro" id="IPR036942">
    <property type="entry name" value="Beta-barrel_TonB_sf"/>
</dbReference>
<keyword evidence="15" id="KW-1185">Reference proteome</keyword>
<sequence>MAVLFAPALPGAPLSLARARSSLLVLGAVLAGLLVAADGRAEAVLELPSLVVTATLSEQEARDAPGSVTVISRDELDARPVRDVFDAVRDVPGVTISGVERAGRRVINIRGLDSKHVLLLNDGRRVAATDEYFGHSDYGYAWTPLSDVERIEVIRGPLSALYGSDAMGGVINVITQPVGETWRGAVRVLGGVAEHGRGGEEYQLGTSLSGPLLDERLGLRISALMSRVDDTALADDPRVSELEGRDVRALTGALTWVPAPGHRIEFGALGGEEERWRDTDYRGGPPLHTNRYDLFRAQYFLSYRGELGPARLALDGYRTRFDARNRPDDPGVAPTARQSLVEDVVKGYVTLPLLEGHVVTLGGEYREETLRHPALTRGEDSADNRALFVQDEWSLLDDLTLTLGMRYDDQRFFGAETSPRAYLVYHLNPQWTLRGGVGQGFRAPTLKQLSPEYSFAGAHGFRGNPELRPEHSDNYELGAAYQGEGVEASLMLFRNDIDDLLANQCIEHCDRRIGRVFEHININQARTQGIESSLALTLPHGIGLAVDYTYLEARDETNQRRLGGRPRATGAVRLTWDQAPWGLRPQLRVEYVGSQVLYGTGSSRYDLPDYTQLHLNVRKDLGPDLEVALGVENLTDENPLEKSADFTYSERGRFVYLSLQAQFD</sequence>
<keyword evidence="6" id="KW-0406">Ion transport</keyword>
<dbReference type="EMBL" id="JAAXKX010000026">
    <property type="protein sequence ID" value="NKN34395.1"/>
    <property type="molecule type" value="Genomic_DNA"/>
</dbReference>
<keyword evidence="14" id="KW-0675">Receptor</keyword>
<keyword evidence="3 10" id="KW-1134">Transmembrane beta strand</keyword>
<dbReference type="PANTHER" id="PTHR30069:SF53">
    <property type="entry name" value="COLICIN I RECEPTOR-RELATED"/>
    <property type="match status" value="1"/>
</dbReference>
<keyword evidence="8 10" id="KW-0472">Membrane</keyword>
<dbReference type="SUPFAM" id="SSF56935">
    <property type="entry name" value="Porins"/>
    <property type="match status" value="1"/>
</dbReference>
<reference evidence="14 15" key="1">
    <citation type="submission" date="2020-04" db="EMBL/GenBank/DDBJ databases">
        <title>Draft Whole-Genome sequence of Marichromatium bheemlicum DSM 18632, type strain.</title>
        <authorList>
            <person name="Kyndt J.A."/>
            <person name="Meyer T.E."/>
        </authorList>
    </citation>
    <scope>NUCLEOTIDE SEQUENCE [LARGE SCALE GENOMIC DNA]</scope>
    <source>
        <strain evidence="14 15">DSM 18632</strain>
    </source>
</reference>
<proteinExistence type="inferred from homology"/>
<dbReference type="InterPro" id="IPR037066">
    <property type="entry name" value="Plug_dom_sf"/>
</dbReference>
<dbReference type="RefSeq" id="WP_168670782.1">
    <property type="nucleotide sequence ID" value="NZ_JAAXKX010000026.1"/>
</dbReference>
<evidence type="ECO:0000256" key="7">
    <source>
        <dbReference type="ARBA" id="ARBA00023077"/>
    </source>
</evidence>
<dbReference type="InterPro" id="IPR000531">
    <property type="entry name" value="Beta-barrel_TonB"/>
</dbReference>
<comment type="similarity">
    <text evidence="10 11">Belongs to the TonB-dependent receptor family.</text>
</comment>
<keyword evidence="5" id="KW-0732">Signal</keyword>
<evidence type="ECO:0000256" key="10">
    <source>
        <dbReference type="PROSITE-ProRule" id="PRU01360"/>
    </source>
</evidence>
<dbReference type="Gene3D" id="2.170.130.10">
    <property type="entry name" value="TonB-dependent receptor, plug domain"/>
    <property type="match status" value="1"/>
</dbReference>
<organism evidence="14 15">
    <name type="scientific">Marichromatium bheemlicum</name>
    <dbReference type="NCBI Taxonomy" id="365339"/>
    <lineage>
        <taxon>Bacteria</taxon>
        <taxon>Pseudomonadati</taxon>
        <taxon>Pseudomonadota</taxon>
        <taxon>Gammaproteobacteria</taxon>
        <taxon>Chromatiales</taxon>
        <taxon>Chromatiaceae</taxon>
        <taxon>Marichromatium</taxon>
    </lineage>
</organism>
<evidence type="ECO:0000256" key="6">
    <source>
        <dbReference type="ARBA" id="ARBA00023065"/>
    </source>
</evidence>
<comment type="subcellular location">
    <subcellularLocation>
        <location evidence="1 10">Cell outer membrane</location>
        <topology evidence="1 10">Multi-pass membrane protein</topology>
    </subcellularLocation>
</comment>
<dbReference type="PROSITE" id="PS52016">
    <property type="entry name" value="TONB_DEPENDENT_REC_3"/>
    <property type="match status" value="1"/>
</dbReference>
<dbReference type="CDD" id="cd01347">
    <property type="entry name" value="ligand_gated_channel"/>
    <property type="match status" value="1"/>
</dbReference>
<evidence type="ECO:0000256" key="3">
    <source>
        <dbReference type="ARBA" id="ARBA00022452"/>
    </source>
</evidence>
<evidence type="ECO:0000313" key="14">
    <source>
        <dbReference type="EMBL" id="NKN34395.1"/>
    </source>
</evidence>
<evidence type="ECO:0000256" key="8">
    <source>
        <dbReference type="ARBA" id="ARBA00023136"/>
    </source>
</evidence>
<evidence type="ECO:0000256" key="4">
    <source>
        <dbReference type="ARBA" id="ARBA00022692"/>
    </source>
</evidence>
<comment type="caution">
    <text evidence="14">The sequence shown here is derived from an EMBL/GenBank/DDBJ whole genome shotgun (WGS) entry which is preliminary data.</text>
</comment>
<name>A0ABX1IE02_9GAMM</name>
<dbReference type="Proteomes" id="UP000740754">
    <property type="component" value="Unassembled WGS sequence"/>
</dbReference>
<feature type="domain" description="TonB-dependent receptor plug" evidence="13">
    <location>
        <begin position="61"/>
        <end position="170"/>
    </location>
</feature>
<feature type="domain" description="TonB-dependent receptor-like beta-barrel" evidence="12">
    <location>
        <begin position="278"/>
        <end position="634"/>
    </location>
</feature>
<evidence type="ECO:0000256" key="9">
    <source>
        <dbReference type="ARBA" id="ARBA00023237"/>
    </source>
</evidence>
<dbReference type="InterPro" id="IPR012910">
    <property type="entry name" value="Plug_dom"/>
</dbReference>
<dbReference type="Gene3D" id="2.40.170.20">
    <property type="entry name" value="TonB-dependent receptor, beta-barrel domain"/>
    <property type="match status" value="1"/>
</dbReference>
<protein>
    <submittedName>
        <fullName evidence="14">TonB-dependent receptor</fullName>
    </submittedName>
</protein>
<dbReference type="Pfam" id="PF00593">
    <property type="entry name" value="TonB_dep_Rec_b-barrel"/>
    <property type="match status" value="1"/>
</dbReference>
<dbReference type="InterPro" id="IPR039426">
    <property type="entry name" value="TonB-dep_rcpt-like"/>
</dbReference>
<evidence type="ECO:0000256" key="5">
    <source>
        <dbReference type="ARBA" id="ARBA00022729"/>
    </source>
</evidence>
<dbReference type="PANTHER" id="PTHR30069">
    <property type="entry name" value="TONB-DEPENDENT OUTER MEMBRANE RECEPTOR"/>
    <property type="match status" value="1"/>
</dbReference>
<keyword evidence="4 10" id="KW-0812">Transmembrane</keyword>
<accession>A0ABX1IE02</accession>
<evidence type="ECO:0000256" key="2">
    <source>
        <dbReference type="ARBA" id="ARBA00022448"/>
    </source>
</evidence>
<evidence type="ECO:0000259" key="12">
    <source>
        <dbReference type="Pfam" id="PF00593"/>
    </source>
</evidence>
<evidence type="ECO:0000256" key="1">
    <source>
        <dbReference type="ARBA" id="ARBA00004571"/>
    </source>
</evidence>
<evidence type="ECO:0000256" key="11">
    <source>
        <dbReference type="RuleBase" id="RU003357"/>
    </source>
</evidence>
<evidence type="ECO:0000313" key="15">
    <source>
        <dbReference type="Proteomes" id="UP000740754"/>
    </source>
</evidence>
<gene>
    <name evidence="14" type="ORF">HF203_14320</name>
</gene>
<evidence type="ECO:0000259" key="13">
    <source>
        <dbReference type="Pfam" id="PF07715"/>
    </source>
</evidence>
<keyword evidence="7 11" id="KW-0798">TonB box</keyword>
<dbReference type="Pfam" id="PF07715">
    <property type="entry name" value="Plug"/>
    <property type="match status" value="1"/>
</dbReference>
<keyword evidence="9 10" id="KW-0998">Cell outer membrane</keyword>
<keyword evidence="2 10" id="KW-0813">Transport</keyword>